<keyword evidence="2" id="KW-1133">Transmembrane helix</keyword>
<dbReference type="Proteomes" id="UP001159042">
    <property type="component" value="Unassembled WGS sequence"/>
</dbReference>
<dbReference type="GO" id="GO:0009007">
    <property type="term" value="F:site-specific DNA-methyltransferase (adenine-specific) activity"/>
    <property type="evidence" value="ECO:0007669"/>
    <property type="project" value="InterPro"/>
</dbReference>
<keyword evidence="2" id="KW-0812">Transmembrane</keyword>
<keyword evidence="2" id="KW-0472">Membrane</keyword>
<dbReference type="Pfam" id="PF05869">
    <property type="entry name" value="Dam"/>
    <property type="match status" value="1"/>
</dbReference>
<dbReference type="InterPro" id="IPR043502">
    <property type="entry name" value="DNA/RNA_pol_sf"/>
</dbReference>
<dbReference type="Gene3D" id="3.30.70.270">
    <property type="match status" value="1"/>
</dbReference>
<accession>A0AAV8VK28</accession>
<dbReference type="CDD" id="cd03714">
    <property type="entry name" value="RT_DIRS1"/>
    <property type="match status" value="1"/>
</dbReference>
<sequence>MTYGLETRYRRRGTSSQQVPSTVLPRAAADTTPNYQTTANVCNVSVDLDRDAHIEDSPEEDALILHDDTFPLTSLPDDVLKILGTDPKQEQATAASIHEQLATRWGAILVNGLKKVNQHLSWSYKLPLDIKEQILTGLSDAGRIHANLFHRVSVIRKNLIVPCLKNMKDLADTSVPAEFLFGQDLAEKLNSVKALESVSKELKLPSARPPRRLQLNRSLSQHQPPFYKAKNLVEHNQMQAEINHLLQLDAVRVCKAHPDQFLSNIFLASKPNGKKRFIFNLKSLNIRIYAPHFKMEDERTASKIQHGNYAATIDLKDAYYLVPIHKDDRKYLRFYFNGTCYEFTCVAFGLASAPFMFTKLMKPIVRCLRDRDVLCVNYLDDFLILGQTKEICESHLRIATTLLTSLGLLINTEKSVLSPNTRCKFLGFIFDSNTMSIELPPEKREKILLTSKNDLRRDVYDLEICTDASLSGWGACCRDDSVHGWWSLSESSNHINFLELQATFFGLQCFANNLQNCNILIRTDNTTALANVNRMGSVKHQLLNSLTRNIWHWAEERNIWIFASYISSSENWQADQASRVLQTETEWSLDDQVFLHITQSFGSPDIDIFASRNNHKCARYISWLKDPGAEAVDAFTIDWGNIFFYAFPPFSQILRTLQKIKNDKAEGILVVPYWKSQSWYPLFNTSTIDEPLQFGPSVNLVLCPFSGKKHPLHTNLILVAARLSGKHSDEKVSLRKPLEQC</sequence>
<evidence type="ECO:0000259" key="3">
    <source>
        <dbReference type="PROSITE" id="PS50878"/>
    </source>
</evidence>
<name>A0AAV8VK28_9CUCU</name>
<dbReference type="SUPFAM" id="SSF56672">
    <property type="entry name" value="DNA/RNA polymerases"/>
    <property type="match status" value="1"/>
</dbReference>
<dbReference type="InterPro" id="IPR008593">
    <property type="entry name" value="Dam_MeTrfase"/>
</dbReference>
<dbReference type="GO" id="GO:0003677">
    <property type="term" value="F:DNA binding"/>
    <property type="evidence" value="ECO:0007669"/>
    <property type="project" value="InterPro"/>
</dbReference>
<reference evidence="4 5" key="1">
    <citation type="journal article" date="2023" name="Insect Mol. Biol.">
        <title>Genome sequencing provides insights into the evolution of gene families encoding plant cell wall-degrading enzymes in longhorned beetles.</title>
        <authorList>
            <person name="Shin N.R."/>
            <person name="Okamura Y."/>
            <person name="Kirsch R."/>
            <person name="Pauchet Y."/>
        </authorList>
    </citation>
    <scope>NUCLEOTIDE SEQUENCE [LARGE SCALE GENOMIC DNA]</scope>
    <source>
        <strain evidence="4">EAD_L_NR</strain>
    </source>
</reference>
<dbReference type="GO" id="GO:0009307">
    <property type="term" value="P:DNA restriction-modification system"/>
    <property type="evidence" value="ECO:0007669"/>
    <property type="project" value="InterPro"/>
</dbReference>
<evidence type="ECO:0000256" key="2">
    <source>
        <dbReference type="SAM" id="Phobius"/>
    </source>
</evidence>
<organism evidence="4 5">
    <name type="scientific">Exocentrus adspersus</name>
    <dbReference type="NCBI Taxonomy" id="1586481"/>
    <lineage>
        <taxon>Eukaryota</taxon>
        <taxon>Metazoa</taxon>
        <taxon>Ecdysozoa</taxon>
        <taxon>Arthropoda</taxon>
        <taxon>Hexapoda</taxon>
        <taxon>Insecta</taxon>
        <taxon>Pterygota</taxon>
        <taxon>Neoptera</taxon>
        <taxon>Endopterygota</taxon>
        <taxon>Coleoptera</taxon>
        <taxon>Polyphaga</taxon>
        <taxon>Cucujiformia</taxon>
        <taxon>Chrysomeloidea</taxon>
        <taxon>Cerambycidae</taxon>
        <taxon>Lamiinae</taxon>
        <taxon>Acanthocinini</taxon>
        <taxon>Exocentrus</taxon>
    </lineage>
</organism>
<dbReference type="Pfam" id="PF00078">
    <property type="entry name" value="RVT_1"/>
    <property type="match status" value="1"/>
</dbReference>
<proteinExistence type="predicted"/>
<feature type="region of interest" description="Disordered" evidence="1">
    <location>
        <begin position="1"/>
        <end position="21"/>
    </location>
</feature>
<dbReference type="AlphaFoldDB" id="A0AAV8VK28"/>
<dbReference type="InterPro" id="IPR043128">
    <property type="entry name" value="Rev_trsase/Diguanyl_cyclase"/>
</dbReference>
<dbReference type="GO" id="GO:0071897">
    <property type="term" value="P:DNA biosynthetic process"/>
    <property type="evidence" value="ECO:0007669"/>
    <property type="project" value="UniProtKB-ARBA"/>
</dbReference>
<dbReference type="CDD" id="cd09275">
    <property type="entry name" value="RNase_HI_RT_DIRS1"/>
    <property type="match status" value="1"/>
</dbReference>
<dbReference type="PROSITE" id="PS50878">
    <property type="entry name" value="RT_POL"/>
    <property type="match status" value="1"/>
</dbReference>
<feature type="domain" description="Reverse transcriptase" evidence="3">
    <location>
        <begin position="249"/>
        <end position="430"/>
    </location>
</feature>
<dbReference type="EMBL" id="JANEYG010000065">
    <property type="protein sequence ID" value="KAJ8914717.1"/>
    <property type="molecule type" value="Genomic_DNA"/>
</dbReference>
<dbReference type="InterPro" id="IPR000477">
    <property type="entry name" value="RT_dom"/>
</dbReference>
<dbReference type="InterPro" id="IPR036397">
    <property type="entry name" value="RNaseH_sf"/>
</dbReference>
<evidence type="ECO:0000256" key="1">
    <source>
        <dbReference type="SAM" id="MobiDB-lite"/>
    </source>
</evidence>
<feature type="transmembrane region" description="Helical" evidence="2">
    <location>
        <begin position="334"/>
        <end position="357"/>
    </location>
</feature>
<protein>
    <recommendedName>
        <fullName evidence="3">Reverse transcriptase domain-containing protein</fullName>
    </recommendedName>
</protein>
<keyword evidence="5" id="KW-1185">Reference proteome</keyword>
<evidence type="ECO:0000313" key="4">
    <source>
        <dbReference type="EMBL" id="KAJ8914717.1"/>
    </source>
</evidence>
<evidence type="ECO:0000313" key="5">
    <source>
        <dbReference type="Proteomes" id="UP001159042"/>
    </source>
</evidence>
<dbReference type="Gene3D" id="3.10.10.10">
    <property type="entry name" value="HIV Type 1 Reverse Transcriptase, subunit A, domain 1"/>
    <property type="match status" value="1"/>
</dbReference>
<gene>
    <name evidence="4" type="ORF">NQ315_017427</name>
</gene>
<dbReference type="Gene3D" id="3.30.420.10">
    <property type="entry name" value="Ribonuclease H-like superfamily/Ribonuclease H"/>
    <property type="match status" value="1"/>
</dbReference>
<comment type="caution">
    <text evidence="4">The sequence shown here is derived from an EMBL/GenBank/DDBJ whole genome shotgun (WGS) entry which is preliminary data.</text>
</comment>
<dbReference type="PANTHER" id="PTHR33050">
    <property type="entry name" value="REVERSE TRANSCRIPTASE DOMAIN-CONTAINING PROTEIN"/>
    <property type="match status" value="1"/>
</dbReference>
<dbReference type="PANTHER" id="PTHR33050:SF7">
    <property type="entry name" value="RIBONUCLEASE H"/>
    <property type="match status" value="1"/>
</dbReference>
<dbReference type="InterPro" id="IPR052055">
    <property type="entry name" value="Hepadnavirus_pol/RT"/>
</dbReference>